<dbReference type="PANTHER" id="PTHR33281:SF19">
    <property type="entry name" value="VOLTAGE-DEPENDENT ANION CHANNEL-FORMING PROTEIN YNEE"/>
    <property type="match status" value="1"/>
</dbReference>
<evidence type="ECO:0000256" key="6">
    <source>
        <dbReference type="ARBA" id="ARBA00023065"/>
    </source>
</evidence>
<feature type="transmembrane region" description="Helical" evidence="8">
    <location>
        <begin position="54"/>
        <end position="80"/>
    </location>
</feature>
<comment type="subcellular location">
    <subcellularLocation>
        <location evidence="1">Cell membrane</location>
        <topology evidence="1">Multi-pass membrane protein</topology>
    </subcellularLocation>
</comment>
<keyword evidence="3" id="KW-1003">Cell membrane</keyword>
<protein>
    <submittedName>
        <fullName evidence="9">Putative membrane protein</fullName>
    </submittedName>
</protein>
<keyword evidence="4 8" id="KW-0812">Transmembrane</keyword>
<organism evidence="9 10">
    <name type="scientific">Fistulifera solaris</name>
    <name type="common">Oleaginous diatom</name>
    <dbReference type="NCBI Taxonomy" id="1519565"/>
    <lineage>
        <taxon>Eukaryota</taxon>
        <taxon>Sar</taxon>
        <taxon>Stramenopiles</taxon>
        <taxon>Ochrophyta</taxon>
        <taxon>Bacillariophyta</taxon>
        <taxon>Bacillariophyceae</taxon>
        <taxon>Bacillariophycidae</taxon>
        <taxon>Naviculales</taxon>
        <taxon>Naviculaceae</taxon>
        <taxon>Fistulifera</taxon>
    </lineage>
</organism>
<evidence type="ECO:0000256" key="3">
    <source>
        <dbReference type="ARBA" id="ARBA00022475"/>
    </source>
</evidence>
<keyword evidence="2" id="KW-0813">Transport</keyword>
<evidence type="ECO:0000256" key="1">
    <source>
        <dbReference type="ARBA" id="ARBA00004651"/>
    </source>
</evidence>
<dbReference type="EMBL" id="BDSP01000007">
    <property type="protein sequence ID" value="GAX09489.1"/>
    <property type="molecule type" value="Genomic_DNA"/>
</dbReference>
<keyword evidence="6" id="KW-0406">Ion transport</keyword>
<keyword evidence="5 8" id="KW-1133">Transmembrane helix</keyword>
<keyword evidence="7 8" id="KW-0472">Membrane</keyword>
<dbReference type="Proteomes" id="UP000198406">
    <property type="component" value="Unassembled WGS sequence"/>
</dbReference>
<feature type="transmembrane region" description="Helical" evidence="8">
    <location>
        <begin position="258"/>
        <end position="279"/>
    </location>
</feature>
<gene>
    <name evidence="9" type="ORF">FisN_6Lh129</name>
</gene>
<dbReference type="InParanoid" id="A0A1Z5J6C5"/>
<dbReference type="PANTHER" id="PTHR33281">
    <property type="entry name" value="UPF0187 PROTEIN YNEE"/>
    <property type="match status" value="1"/>
</dbReference>
<name>A0A1Z5J6C5_FISSO</name>
<evidence type="ECO:0000256" key="5">
    <source>
        <dbReference type="ARBA" id="ARBA00022989"/>
    </source>
</evidence>
<dbReference type="Pfam" id="PF25539">
    <property type="entry name" value="Bestrophin_2"/>
    <property type="match status" value="1"/>
</dbReference>
<evidence type="ECO:0000313" key="10">
    <source>
        <dbReference type="Proteomes" id="UP000198406"/>
    </source>
</evidence>
<evidence type="ECO:0000256" key="4">
    <source>
        <dbReference type="ARBA" id="ARBA00022692"/>
    </source>
</evidence>
<evidence type="ECO:0000256" key="7">
    <source>
        <dbReference type="ARBA" id="ARBA00023136"/>
    </source>
</evidence>
<reference evidence="9 10" key="1">
    <citation type="journal article" date="2015" name="Plant Cell">
        <title>Oil accumulation by the oleaginous diatom Fistulifera solaris as revealed by the genome and transcriptome.</title>
        <authorList>
            <person name="Tanaka T."/>
            <person name="Maeda Y."/>
            <person name="Veluchamy A."/>
            <person name="Tanaka M."/>
            <person name="Abida H."/>
            <person name="Marechal E."/>
            <person name="Bowler C."/>
            <person name="Muto M."/>
            <person name="Sunaga Y."/>
            <person name="Tanaka M."/>
            <person name="Yoshino T."/>
            <person name="Taniguchi T."/>
            <person name="Fukuda Y."/>
            <person name="Nemoto M."/>
            <person name="Matsumoto M."/>
            <person name="Wong P.S."/>
            <person name="Aburatani S."/>
            <person name="Fujibuchi W."/>
        </authorList>
    </citation>
    <scope>NUCLEOTIDE SEQUENCE [LARGE SCALE GENOMIC DNA]</scope>
    <source>
        <strain evidence="9 10">JPCC DA0580</strain>
    </source>
</reference>
<evidence type="ECO:0000256" key="2">
    <source>
        <dbReference type="ARBA" id="ARBA00022448"/>
    </source>
</evidence>
<dbReference type="OrthoDB" id="1368at2759"/>
<proteinExistence type="predicted"/>
<feature type="transmembrane region" description="Helical" evidence="8">
    <location>
        <begin position="285"/>
        <end position="306"/>
    </location>
</feature>
<dbReference type="AlphaFoldDB" id="A0A1Z5J6C5"/>
<evidence type="ECO:0000256" key="8">
    <source>
        <dbReference type="SAM" id="Phobius"/>
    </source>
</evidence>
<feature type="transmembrane region" description="Helical" evidence="8">
    <location>
        <begin position="92"/>
        <end position="110"/>
    </location>
</feature>
<evidence type="ECO:0000313" key="9">
    <source>
        <dbReference type="EMBL" id="GAX09489.1"/>
    </source>
</evidence>
<sequence>MSKEQQNRTPLLQSLLQYENVRTAQLLAEGSCQRNYPKSNDGWMKTIFVLEGRALDLIAVPLTLLVLHAIVYTLLTKLWLQRNDRAMESWEMFFSLVINTTLSFLLVFRLNRAADRYWSSRTLWGLLIARARAFSACIIAHTAEDKLYHRDEAIRWIVASVIASMELLRGVKELPILNFAGILSKDEVYRLSANTHPPIYAFDEARYHINDIFRVTEYTPVGVAQMHARHLTALETHVDMLLECCGGLERIRGTPLPIVYVAHLRTFILIALLFFPYLWGPSWGWATIPIVTASAFAWLGIDGAAAEAEAPFRQNRVNALDMNSYCLGYLEVVKQQLLNHAERLAVEQG</sequence>
<comment type="caution">
    <text evidence="9">The sequence shown here is derived from an EMBL/GenBank/DDBJ whole genome shotgun (WGS) entry which is preliminary data.</text>
</comment>
<dbReference type="GO" id="GO:0005254">
    <property type="term" value="F:chloride channel activity"/>
    <property type="evidence" value="ECO:0007669"/>
    <property type="project" value="InterPro"/>
</dbReference>
<accession>A0A1Z5J6C5</accession>
<dbReference type="InterPro" id="IPR044669">
    <property type="entry name" value="YneE/VCCN1/2-like"/>
</dbReference>
<keyword evidence="10" id="KW-1185">Reference proteome</keyword>
<dbReference type="GO" id="GO:0005886">
    <property type="term" value="C:plasma membrane"/>
    <property type="evidence" value="ECO:0007669"/>
    <property type="project" value="UniProtKB-SubCell"/>
</dbReference>